<name>A0A7E4W0I5_PANRE</name>
<dbReference type="AlphaFoldDB" id="A0A7E4W0I5"/>
<proteinExistence type="predicted"/>
<keyword evidence="1" id="KW-0472">Membrane</keyword>
<keyword evidence="1" id="KW-0812">Transmembrane</keyword>
<feature type="transmembrane region" description="Helical" evidence="1">
    <location>
        <begin position="91"/>
        <end position="107"/>
    </location>
</feature>
<keyword evidence="1" id="KW-1133">Transmembrane helix</keyword>
<evidence type="ECO:0000313" key="3">
    <source>
        <dbReference type="WBParaSite" id="Pan_g5908.t1"/>
    </source>
</evidence>
<organism evidence="2 3">
    <name type="scientific">Panagrellus redivivus</name>
    <name type="common">Microworm</name>
    <dbReference type="NCBI Taxonomy" id="6233"/>
    <lineage>
        <taxon>Eukaryota</taxon>
        <taxon>Metazoa</taxon>
        <taxon>Ecdysozoa</taxon>
        <taxon>Nematoda</taxon>
        <taxon>Chromadorea</taxon>
        <taxon>Rhabditida</taxon>
        <taxon>Tylenchina</taxon>
        <taxon>Panagrolaimomorpha</taxon>
        <taxon>Panagrolaimoidea</taxon>
        <taxon>Panagrolaimidae</taxon>
        <taxon>Panagrellus</taxon>
    </lineage>
</organism>
<protein>
    <submittedName>
        <fullName evidence="3">Transmembrane protein</fullName>
    </submittedName>
</protein>
<accession>A0A7E4W0I5</accession>
<dbReference type="Proteomes" id="UP000492821">
    <property type="component" value="Unassembled WGS sequence"/>
</dbReference>
<keyword evidence="2" id="KW-1185">Reference proteome</keyword>
<reference evidence="3" key="2">
    <citation type="submission" date="2020-10" db="UniProtKB">
        <authorList>
            <consortium name="WormBaseParasite"/>
        </authorList>
    </citation>
    <scope>IDENTIFICATION</scope>
</reference>
<evidence type="ECO:0000256" key="1">
    <source>
        <dbReference type="SAM" id="Phobius"/>
    </source>
</evidence>
<feature type="transmembrane region" description="Helical" evidence="1">
    <location>
        <begin position="160"/>
        <end position="179"/>
    </location>
</feature>
<reference evidence="2" key="1">
    <citation type="journal article" date="2013" name="Genetics">
        <title>The draft genome and transcriptome of Panagrellus redivivus are shaped by the harsh demands of a free-living lifestyle.</title>
        <authorList>
            <person name="Srinivasan J."/>
            <person name="Dillman A.R."/>
            <person name="Macchietto M.G."/>
            <person name="Heikkinen L."/>
            <person name="Lakso M."/>
            <person name="Fracchia K.M."/>
            <person name="Antoshechkin I."/>
            <person name="Mortazavi A."/>
            <person name="Wong G."/>
            <person name="Sternberg P.W."/>
        </authorList>
    </citation>
    <scope>NUCLEOTIDE SEQUENCE [LARGE SCALE GENOMIC DNA]</scope>
    <source>
        <strain evidence="2">MT8872</strain>
    </source>
</reference>
<sequence>MSSSMFGSTSSPMVNLRPPIDQDELLNRVNSYVAADRGPHNMGPHPGMVDRVWRIGTPHRITVCFLLLLTGLVILVMYLDNDIANEPIYPMVVPMLFNFLLIGYYSFKYAVTRGLVTVHPTRRVEGISGFALAFALLLILSIATFEILLCLRLRGVSIPLIWVFVPFWIFASVSTGYLFKKILETHNKTD</sequence>
<evidence type="ECO:0000313" key="2">
    <source>
        <dbReference type="Proteomes" id="UP000492821"/>
    </source>
</evidence>
<feature type="transmembrane region" description="Helical" evidence="1">
    <location>
        <begin position="127"/>
        <end position="148"/>
    </location>
</feature>
<feature type="transmembrane region" description="Helical" evidence="1">
    <location>
        <begin position="61"/>
        <end position="79"/>
    </location>
</feature>
<dbReference type="WBParaSite" id="Pan_g5908.t1">
    <property type="protein sequence ID" value="Pan_g5908.t1"/>
    <property type="gene ID" value="Pan_g5908"/>
</dbReference>